<feature type="domain" description="Enoyl reductase (ER)" evidence="7">
    <location>
        <begin position="8"/>
        <end position="345"/>
    </location>
</feature>
<dbReference type="PANTHER" id="PTHR42813:SF4">
    <property type="entry name" value="NADP-DEPENDENT ISOPROPANOL DEHYDROGENASE"/>
    <property type="match status" value="1"/>
</dbReference>
<dbReference type="InterPro" id="IPR002328">
    <property type="entry name" value="ADH_Zn_CS"/>
</dbReference>
<dbReference type="GO" id="GO:0016491">
    <property type="term" value="F:oxidoreductase activity"/>
    <property type="evidence" value="ECO:0007669"/>
    <property type="project" value="UniProtKB-KW"/>
</dbReference>
<evidence type="ECO:0000313" key="8">
    <source>
        <dbReference type="EMBL" id="GEL97297.1"/>
    </source>
</evidence>
<comment type="similarity">
    <text evidence="2 6">Belongs to the zinc-containing alcohol dehydrogenase family.</text>
</comment>
<dbReference type="Pfam" id="PF00107">
    <property type="entry name" value="ADH_zinc_N"/>
    <property type="match status" value="1"/>
</dbReference>
<organism evidence="8 9">
    <name type="scientific">Cellulomonas terrae</name>
    <dbReference type="NCBI Taxonomy" id="311234"/>
    <lineage>
        <taxon>Bacteria</taxon>
        <taxon>Bacillati</taxon>
        <taxon>Actinomycetota</taxon>
        <taxon>Actinomycetes</taxon>
        <taxon>Micrococcales</taxon>
        <taxon>Cellulomonadaceae</taxon>
        <taxon>Cellulomonas</taxon>
    </lineage>
</organism>
<dbReference type="SMART" id="SM00829">
    <property type="entry name" value="PKS_ER"/>
    <property type="match status" value="1"/>
</dbReference>
<dbReference type="InterPro" id="IPR020843">
    <property type="entry name" value="ER"/>
</dbReference>
<proteinExistence type="inferred from homology"/>
<evidence type="ECO:0000256" key="3">
    <source>
        <dbReference type="ARBA" id="ARBA00022723"/>
    </source>
</evidence>
<dbReference type="InterPro" id="IPR013149">
    <property type="entry name" value="ADH-like_C"/>
</dbReference>
<dbReference type="Gene3D" id="3.40.50.720">
    <property type="entry name" value="NAD(P)-binding Rossmann-like Domain"/>
    <property type="match status" value="1"/>
</dbReference>
<comment type="cofactor">
    <cofactor evidence="1 6">
        <name>Zn(2+)</name>
        <dbReference type="ChEBI" id="CHEBI:29105"/>
    </cofactor>
</comment>
<name>A0A511JH15_9CELL</name>
<evidence type="ECO:0000256" key="1">
    <source>
        <dbReference type="ARBA" id="ARBA00001947"/>
    </source>
</evidence>
<dbReference type="PROSITE" id="PS00059">
    <property type="entry name" value="ADH_ZINC"/>
    <property type="match status" value="1"/>
</dbReference>
<evidence type="ECO:0000256" key="6">
    <source>
        <dbReference type="RuleBase" id="RU361277"/>
    </source>
</evidence>
<sequence>MKALVFHGPNTIAWEEVPDARLLEPTDAVVRVDTTTICGTDLHILHGDVPAVTDGRVLGHEGVGTIVAVGDGVSSHAVGERVIISCISGCGVCTYCRSQNPSHCLAPEGMSGIGWVLGHLIDGTQAELVRVPFADSSLHRLPPNVPDELAVLLSDILPTGFEIGVRYGQVQPGDTVAVVGAGPVGLAAIATAGLYGAAQIIAIDTDGHRLDVAKRLGATVTVDPSAPEWKAQVLAVAEEGGVDVAIECVGIPQTFTMCTELVRPGGHVANVGVHGTPAELALQDLWIRNITITTGLVNTTTLPMLLRLVAAGKLPVQAFVTHRFDLADIVSAYDTFGRAAQTQALKVLLTR</sequence>
<dbReference type="RefSeq" id="WP_146844872.1">
    <property type="nucleotide sequence ID" value="NZ_BJWH01000003.1"/>
</dbReference>
<dbReference type="GO" id="GO:0008270">
    <property type="term" value="F:zinc ion binding"/>
    <property type="evidence" value="ECO:0007669"/>
    <property type="project" value="InterPro"/>
</dbReference>
<evidence type="ECO:0000259" key="7">
    <source>
        <dbReference type="SMART" id="SM00829"/>
    </source>
</evidence>
<keyword evidence="3 6" id="KW-0479">Metal-binding</keyword>
<dbReference type="Pfam" id="PF08240">
    <property type="entry name" value="ADH_N"/>
    <property type="match status" value="1"/>
</dbReference>
<evidence type="ECO:0000256" key="4">
    <source>
        <dbReference type="ARBA" id="ARBA00022833"/>
    </source>
</evidence>
<dbReference type="CDD" id="cd08286">
    <property type="entry name" value="FDH_like_ADH2"/>
    <property type="match status" value="1"/>
</dbReference>
<dbReference type="AlphaFoldDB" id="A0A511JH15"/>
<dbReference type="EMBL" id="BJWH01000003">
    <property type="protein sequence ID" value="GEL97297.1"/>
    <property type="molecule type" value="Genomic_DNA"/>
</dbReference>
<dbReference type="InterPro" id="IPR036291">
    <property type="entry name" value="NAD(P)-bd_dom_sf"/>
</dbReference>
<evidence type="ECO:0000256" key="5">
    <source>
        <dbReference type="ARBA" id="ARBA00023002"/>
    </source>
</evidence>
<dbReference type="SUPFAM" id="SSF50129">
    <property type="entry name" value="GroES-like"/>
    <property type="match status" value="1"/>
</dbReference>
<dbReference type="Gene3D" id="3.90.180.10">
    <property type="entry name" value="Medium-chain alcohol dehydrogenases, catalytic domain"/>
    <property type="match status" value="1"/>
</dbReference>
<dbReference type="InterPro" id="IPR011032">
    <property type="entry name" value="GroES-like_sf"/>
</dbReference>
<accession>A0A511JH15</accession>
<evidence type="ECO:0000313" key="9">
    <source>
        <dbReference type="Proteomes" id="UP000321049"/>
    </source>
</evidence>
<dbReference type="Proteomes" id="UP000321049">
    <property type="component" value="Unassembled WGS sequence"/>
</dbReference>
<dbReference type="OrthoDB" id="241504at2"/>
<keyword evidence="9" id="KW-1185">Reference proteome</keyword>
<dbReference type="PANTHER" id="PTHR42813">
    <property type="entry name" value="ZINC-TYPE ALCOHOL DEHYDROGENASE-LIKE"/>
    <property type="match status" value="1"/>
</dbReference>
<evidence type="ECO:0000256" key="2">
    <source>
        <dbReference type="ARBA" id="ARBA00008072"/>
    </source>
</evidence>
<reference evidence="8 9" key="1">
    <citation type="submission" date="2019-07" db="EMBL/GenBank/DDBJ databases">
        <title>Whole genome shotgun sequence of Cellulomonas terrae NBRC 100819.</title>
        <authorList>
            <person name="Hosoyama A."/>
            <person name="Uohara A."/>
            <person name="Ohji S."/>
            <person name="Ichikawa N."/>
        </authorList>
    </citation>
    <scope>NUCLEOTIDE SEQUENCE [LARGE SCALE GENOMIC DNA]</scope>
    <source>
        <strain evidence="8 9">NBRC 100819</strain>
    </source>
</reference>
<dbReference type="SUPFAM" id="SSF51735">
    <property type="entry name" value="NAD(P)-binding Rossmann-fold domains"/>
    <property type="match status" value="1"/>
</dbReference>
<dbReference type="InterPro" id="IPR013154">
    <property type="entry name" value="ADH-like_N"/>
</dbReference>
<keyword evidence="5" id="KW-0560">Oxidoreductase</keyword>
<protein>
    <submittedName>
        <fullName evidence="8">Alcohol dehydrogenase</fullName>
    </submittedName>
</protein>
<gene>
    <name evidence="8" type="ORF">CTE05_08440</name>
</gene>
<keyword evidence="4 6" id="KW-0862">Zinc</keyword>
<comment type="caution">
    <text evidence="8">The sequence shown here is derived from an EMBL/GenBank/DDBJ whole genome shotgun (WGS) entry which is preliminary data.</text>
</comment>